<feature type="transmembrane region" description="Helical" evidence="1">
    <location>
        <begin position="24"/>
        <end position="45"/>
    </location>
</feature>
<dbReference type="EMBL" id="FOOG01000002">
    <property type="protein sequence ID" value="SFF58118.1"/>
    <property type="molecule type" value="Genomic_DNA"/>
</dbReference>
<dbReference type="OrthoDB" id="2964990at2"/>
<proteinExistence type="predicted"/>
<keyword evidence="1" id="KW-0812">Transmembrane</keyword>
<evidence type="ECO:0000313" key="2">
    <source>
        <dbReference type="EMBL" id="SFF58118.1"/>
    </source>
</evidence>
<keyword evidence="3" id="KW-1185">Reference proteome</keyword>
<protein>
    <submittedName>
        <fullName evidence="2">Uncharacterized protein</fullName>
    </submittedName>
</protein>
<feature type="transmembrane region" description="Helical" evidence="1">
    <location>
        <begin position="65"/>
        <end position="90"/>
    </location>
</feature>
<gene>
    <name evidence="2" type="ORF">SAMN05216353_102154</name>
</gene>
<dbReference type="RefSeq" id="WP_089749721.1">
    <property type="nucleotide sequence ID" value="NZ_FOOG01000002.1"/>
</dbReference>
<name>A0A1I2JVP0_9BACI</name>
<keyword evidence="1" id="KW-0472">Membrane</keyword>
<sequence length="296" mass="35061">MYKNWFFRRMDRFIDWLENHQKSIYSISLTVFFLIAAGVGGYTLWKYWNNPMFTNPSTIIEHMANIPFIIGMLAMVLILAGGSMVIWMSLSMIKKVKINKMEFDISDSSLEESRIQQRFTFISSMLEQNIEILSDIYENKKSFKRRMEEHTIQQEIISYLASDYREYIRVFYPDLQSELFILGTTENMDQNTMRMYKFLLRNEKTQQAVYSNRLINGENTLVGLACFEKEFEGEAEGQYKVETDEHIIVVMKTGFDLPFEQYDVDALQSIINYSKILYEELMITYYLDKDEVLEDG</sequence>
<evidence type="ECO:0000256" key="1">
    <source>
        <dbReference type="SAM" id="Phobius"/>
    </source>
</evidence>
<reference evidence="3" key="1">
    <citation type="submission" date="2016-10" db="EMBL/GenBank/DDBJ databases">
        <authorList>
            <person name="Varghese N."/>
            <person name="Submissions S."/>
        </authorList>
    </citation>
    <scope>NUCLEOTIDE SEQUENCE [LARGE SCALE GENOMIC DNA]</scope>
    <source>
        <strain evidence="3">FP5</strain>
    </source>
</reference>
<evidence type="ECO:0000313" key="3">
    <source>
        <dbReference type="Proteomes" id="UP000198897"/>
    </source>
</evidence>
<dbReference type="AlphaFoldDB" id="A0A1I2JVP0"/>
<keyword evidence="1" id="KW-1133">Transmembrane helix</keyword>
<accession>A0A1I2JVP0</accession>
<dbReference type="Proteomes" id="UP000198897">
    <property type="component" value="Unassembled WGS sequence"/>
</dbReference>
<organism evidence="2 3">
    <name type="scientific">Halobacillus alkaliphilus</name>
    <dbReference type="NCBI Taxonomy" id="396056"/>
    <lineage>
        <taxon>Bacteria</taxon>
        <taxon>Bacillati</taxon>
        <taxon>Bacillota</taxon>
        <taxon>Bacilli</taxon>
        <taxon>Bacillales</taxon>
        <taxon>Bacillaceae</taxon>
        <taxon>Halobacillus</taxon>
    </lineage>
</organism>